<reference evidence="3 4" key="1">
    <citation type="submission" date="2019-05" db="EMBL/GenBank/DDBJ databases">
        <title>Genome sequence of Cellulomonas hominis strain CS1.</title>
        <authorList>
            <person name="Belmont J."/>
            <person name="Maclea K.S."/>
        </authorList>
    </citation>
    <scope>NUCLEOTIDE SEQUENCE [LARGE SCALE GENOMIC DNA]</scope>
    <source>
        <strain evidence="3 4">CS1</strain>
    </source>
</reference>
<comment type="caution">
    <text evidence="3">The sequence shown here is derived from an EMBL/GenBank/DDBJ whole genome shotgun (WGS) entry which is preliminary data.</text>
</comment>
<keyword evidence="1" id="KW-0812">Transmembrane</keyword>
<feature type="domain" description="VanZ-like" evidence="2">
    <location>
        <begin position="83"/>
        <end position="160"/>
    </location>
</feature>
<organism evidence="3 4">
    <name type="scientific">Cellulomonas hominis</name>
    <dbReference type="NCBI Taxonomy" id="156981"/>
    <lineage>
        <taxon>Bacteria</taxon>
        <taxon>Bacillati</taxon>
        <taxon>Actinomycetota</taxon>
        <taxon>Actinomycetes</taxon>
        <taxon>Micrococcales</taxon>
        <taxon>Cellulomonadaceae</taxon>
        <taxon>Cellulomonas</taxon>
    </lineage>
</organism>
<dbReference type="RefSeq" id="WP_154728724.1">
    <property type="nucleotide sequence ID" value="NZ_SZYE01000027.1"/>
</dbReference>
<dbReference type="PANTHER" id="PTHR36834:SF1">
    <property type="entry name" value="INTEGRAL MEMBRANE PROTEIN"/>
    <property type="match status" value="1"/>
</dbReference>
<dbReference type="InterPro" id="IPR006976">
    <property type="entry name" value="VanZ-like"/>
</dbReference>
<feature type="transmembrane region" description="Helical" evidence="1">
    <location>
        <begin position="6"/>
        <end position="26"/>
    </location>
</feature>
<evidence type="ECO:0000313" key="3">
    <source>
        <dbReference type="EMBL" id="TKR24745.1"/>
    </source>
</evidence>
<dbReference type="Proteomes" id="UP000308121">
    <property type="component" value="Unassembled WGS sequence"/>
</dbReference>
<dbReference type="PANTHER" id="PTHR36834">
    <property type="entry name" value="MEMBRANE PROTEIN-RELATED"/>
    <property type="match status" value="1"/>
</dbReference>
<dbReference type="EMBL" id="SZYE01000027">
    <property type="protein sequence ID" value="TKR24745.1"/>
    <property type="molecule type" value="Genomic_DNA"/>
</dbReference>
<dbReference type="OrthoDB" id="3296153at2"/>
<evidence type="ECO:0000313" key="4">
    <source>
        <dbReference type="Proteomes" id="UP000308121"/>
    </source>
</evidence>
<dbReference type="Pfam" id="PF04892">
    <property type="entry name" value="VanZ"/>
    <property type="match status" value="1"/>
</dbReference>
<feature type="transmembrane region" description="Helical" evidence="1">
    <location>
        <begin position="86"/>
        <end position="105"/>
    </location>
</feature>
<keyword evidence="1" id="KW-0472">Membrane</keyword>
<proteinExistence type="predicted"/>
<protein>
    <submittedName>
        <fullName evidence="3">VanZ family protein</fullName>
    </submittedName>
</protein>
<gene>
    <name evidence="3" type="ORF">FA014_05620</name>
</gene>
<accession>A0A7Z8K0Z6</accession>
<feature type="transmembrane region" description="Helical" evidence="1">
    <location>
        <begin position="145"/>
        <end position="162"/>
    </location>
</feature>
<sequence length="197" mass="20185">MFRQVPVLPVVVPLAAAALAVLLAVLARRGRLTAPRAAVAVALCVYGAGVVANTVFPIFLDKPAADAPWDAHLALVPLVDYEVADALMNVAVFVPLGVLVPLLLARSSWPRVVLVAVGVGLGIEVSQLITARLLGGGHLADVNDLLFNVLGGALGYGLLRAGTRVPRAAALVDRFRWSDPAPAGPHAGGPRAAGPAV</sequence>
<keyword evidence="1" id="KW-1133">Transmembrane helix</keyword>
<feature type="transmembrane region" description="Helical" evidence="1">
    <location>
        <begin position="38"/>
        <end position="60"/>
    </location>
</feature>
<evidence type="ECO:0000259" key="2">
    <source>
        <dbReference type="Pfam" id="PF04892"/>
    </source>
</evidence>
<evidence type="ECO:0000256" key="1">
    <source>
        <dbReference type="SAM" id="Phobius"/>
    </source>
</evidence>
<feature type="transmembrane region" description="Helical" evidence="1">
    <location>
        <begin position="112"/>
        <end position="133"/>
    </location>
</feature>
<feature type="non-terminal residue" evidence="3">
    <location>
        <position position="197"/>
    </location>
</feature>
<name>A0A7Z8K0Z6_9CELL</name>
<dbReference type="AlphaFoldDB" id="A0A7Z8K0Z6"/>
<dbReference type="InterPro" id="IPR053150">
    <property type="entry name" value="Teicoplanin_resist-assoc"/>
</dbReference>